<dbReference type="PANTHER" id="PTHR31639">
    <property type="entry name" value="F-BOX PROTEIN-LIKE"/>
    <property type="match status" value="1"/>
</dbReference>
<organism evidence="1 2">
    <name type="scientific">Oldenlandia corymbosa var. corymbosa</name>
    <dbReference type="NCBI Taxonomy" id="529605"/>
    <lineage>
        <taxon>Eukaryota</taxon>
        <taxon>Viridiplantae</taxon>
        <taxon>Streptophyta</taxon>
        <taxon>Embryophyta</taxon>
        <taxon>Tracheophyta</taxon>
        <taxon>Spermatophyta</taxon>
        <taxon>Magnoliopsida</taxon>
        <taxon>eudicotyledons</taxon>
        <taxon>Gunneridae</taxon>
        <taxon>Pentapetalae</taxon>
        <taxon>asterids</taxon>
        <taxon>lamiids</taxon>
        <taxon>Gentianales</taxon>
        <taxon>Rubiaceae</taxon>
        <taxon>Rubioideae</taxon>
        <taxon>Spermacoceae</taxon>
        <taxon>Hedyotis-Oldenlandia complex</taxon>
        <taxon>Oldenlandia</taxon>
    </lineage>
</organism>
<keyword evidence="2" id="KW-1185">Reference proteome</keyword>
<evidence type="ECO:0000313" key="2">
    <source>
        <dbReference type="Proteomes" id="UP001161247"/>
    </source>
</evidence>
<accession>A0AAV1C3X4</accession>
<dbReference type="PANTHER" id="PTHR31639:SF317">
    <property type="entry name" value="F-BOX DOMAIN-CONTAINING PROTEIN"/>
    <property type="match status" value="1"/>
</dbReference>
<reference evidence="1" key="1">
    <citation type="submission" date="2023-03" db="EMBL/GenBank/DDBJ databases">
        <authorList>
            <person name="Julca I."/>
        </authorList>
    </citation>
    <scope>NUCLEOTIDE SEQUENCE</scope>
</reference>
<dbReference type="AlphaFoldDB" id="A0AAV1C3X4"/>
<protein>
    <submittedName>
        <fullName evidence="1">OLC1v1025085C1</fullName>
    </submittedName>
</protein>
<dbReference type="EMBL" id="OX459118">
    <property type="protein sequence ID" value="CAI9090334.1"/>
    <property type="molecule type" value="Genomic_DNA"/>
</dbReference>
<proteinExistence type="predicted"/>
<evidence type="ECO:0000313" key="1">
    <source>
        <dbReference type="EMBL" id="CAI9090334.1"/>
    </source>
</evidence>
<sequence>MKGRKTSKGAEACRTSVLSRRWRNLWRFASCDFVLDAIGEGDDDYADDAASMTLKKATEVITSNQAPSVDKFIIRFQTGSNVTNKFIPDWVGFAAQKKVRVLEISSSCDIPRFAVYAHRKACDSVNPVYGVYVNVPKLSDSGYDLPDPEKVFSSSGPCLFGWLKSLTMVQFNIDNKGMDSLLSNCPCLEQLFLHKGLC</sequence>
<name>A0AAV1C3X4_OLDCO</name>
<dbReference type="Proteomes" id="UP001161247">
    <property type="component" value="Chromosome 1"/>
</dbReference>
<gene>
    <name evidence="1" type="ORF">OLC1_LOCUS2512</name>
</gene>